<keyword evidence="15" id="KW-1185">Reference proteome</keyword>
<feature type="domain" description="Thioredoxin" evidence="13">
    <location>
        <begin position="3"/>
        <end position="172"/>
    </location>
</feature>
<evidence type="ECO:0000256" key="2">
    <source>
        <dbReference type="ARBA" id="ARBA00022559"/>
    </source>
</evidence>
<keyword evidence="4 12" id="KW-0560">Oxidoreductase</keyword>
<evidence type="ECO:0000256" key="9">
    <source>
        <dbReference type="ARBA" id="ARBA00076301"/>
    </source>
</evidence>
<dbReference type="InterPro" id="IPR037944">
    <property type="entry name" value="PRX5-like"/>
</dbReference>
<dbReference type="GO" id="GO:0005777">
    <property type="term" value="C:peroxisome"/>
    <property type="evidence" value="ECO:0007669"/>
    <property type="project" value="TreeGrafter"/>
</dbReference>
<keyword evidence="6 12" id="KW-0676">Redox-active center</keyword>
<sequence length="172" mass="18384">MSATTGSQAPNTTFTYIPWAPELDSGKVCGVPQSFQAHDRWKGKKVVIVSIPGAFTPVCHQNHIPGFISKLSELKAKGVDEVVVIAVNDAFVMSGWGVNLGGKDQVVYACDNDVAFSKALDATLDLTSKGMGVRTARYAVVLDDLKISYFGKDEGNMGDPEKSSVDTVLSQL</sequence>
<accession>A0AAF0IVF1</accession>
<evidence type="ECO:0000256" key="8">
    <source>
        <dbReference type="ARBA" id="ARBA00074156"/>
    </source>
</evidence>
<dbReference type="InterPro" id="IPR013766">
    <property type="entry name" value="Thioredoxin_domain"/>
</dbReference>
<dbReference type="InterPro" id="IPR013740">
    <property type="entry name" value="Redoxin"/>
</dbReference>
<gene>
    <name evidence="14" type="primary">AHP1</name>
    <name evidence="14" type="ORF">MCAP1_001985</name>
</gene>
<dbReference type="GO" id="GO:0042744">
    <property type="term" value="P:hydrogen peroxide catabolic process"/>
    <property type="evidence" value="ECO:0007669"/>
    <property type="project" value="TreeGrafter"/>
</dbReference>
<feature type="active site" description="Cysteine sulfenic acid (-SOH) intermediate" evidence="11">
    <location>
        <position position="59"/>
    </location>
</feature>
<keyword evidence="5" id="KW-1015">Disulfide bond</keyword>
<name>A0AAF0IVF1_9BASI</name>
<evidence type="ECO:0000256" key="4">
    <source>
        <dbReference type="ARBA" id="ARBA00023002"/>
    </source>
</evidence>
<evidence type="ECO:0000256" key="10">
    <source>
        <dbReference type="ARBA" id="ARBA00079296"/>
    </source>
</evidence>
<dbReference type="PANTHER" id="PTHR10430">
    <property type="entry name" value="PEROXIREDOXIN"/>
    <property type="match status" value="1"/>
</dbReference>
<dbReference type="FunFam" id="3.40.30.10:FF:000020">
    <property type="entry name" value="Peroxiredoxin"/>
    <property type="match status" value="1"/>
</dbReference>
<protein>
    <recommendedName>
        <fullName evidence="8">Putative peroxiredoxin</fullName>
    </recommendedName>
    <alternativeName>
        <fullName evidence="9">Thioredoxin reductase</fullName>
    </alternativeName>
    <alternativeName>
        <fullName evidence="10">Thioredoxin-dependent peroxiredoxin</fullName>
    </alternativeName>
</protein>
<dbReference type="Gene3D" id="3.40.30.10">
    <property type="entry name" value="Glutaredoxin"/>
    <property type="match status" value="1"/>
</dbReference>
<evidence type="ECO:0000256" key="11">
    <source>
        <dbReference type="PIRSR" id="PIRSR637944-1"/>
    </source>
</evidence>
<dbReference type="GO" id="GO:0045454">
    <property type="term" value="P:cell redox homeostasis"/>
    <property type="evidence" value="ECO:0007669"/>
    <property type="project" value="TreeGrafter"/>
</dbReference>
<evidence type="ECO:0000259" key="13">
    <source>
        <dbReference type="PROSITE" id="PS51352"/>
    </source>
</evidence>
<reference evidence="14" key="1">
    <citation type="submission" date="2023-03" db="EMBL/GenBank/DDBJ databases">
        <title>Mating type loci evolution in Malassezia.</title>
        <authorList>
            <person name="Coelho M.A."/>
        </authorList>
    </citation>
    <scope>NUCLEOTIDE SEQUENCE</scope>
    <source>
        <strain evidence="14">CBS 10434</strain>
    </source>
</reference>
<dbReference type="Proteomes" id="UP001220961">
    <property type="component" value="Chromosome 4"/>
</dbReference>
<evidence type="ECO:0000313" key="14">
    <source>
        <dbReference type="EMBL" id="WFD19749.1"/>
    </source>
</evidence>
<dbReference type="GO" id="GO:0008379">
    <property type="term" value="F:thioredoxin peroxidase activity"/>
    <property type="evidence" value="ECO:0007669"/>
    <property type="project" value="InterPro"/>
</dbReference>
<evidence type="ECO:0000313" key="15">
    <source>
        <dbReference type="Proteomes" id="UP001220961"/>
    </source>
</evidence>
<evidence type="ECO:0000256" key="6">
    <source>
        <dbReference type="ARBA" id="ARBA00023284"/>
    </source>
</evidence>
<dbReference type="PANTHER" id="PTHR10430:SF16">
    <property type="entry name" value="PEROXIREDOXIN-5, MITOCHONDRIAL"/>
    <property type="match status" value="1"/>
</dbReference>
<evidence type="ECO:0000256" key="7">
    <source>
        <dbReference type="ARBA" id="ARBA00063543"/>
    </source>
</evidence>
<evidence type="ECO:0000256" key="12">
    <source>
        <dbReference type="RuleBase" id="RU366011"/>
    </source>
</evidence>
<keyword evidence="2 12" id="KW-0575">Peroxidase</keyword>
<dbReference type="CDD" id="cd03013">
    <property type="entry name" value="PRX5_like"/>
    <property type="match status" value="1"/>
</dbReference>
<dbReference type="PROSITE" id="PS51352">
    <property type="entry name" value="THIOREDOXIN_2"/>
    <property type="match status" value="1"/>
</dbReference>
<comment type="similarity">
    <text evidence="1 12">Belongs to the peroxiredoxin family. Prx5 subfamily.</text>
</comment>
<keyword evidence="3 12" id="KW-0049">Antioxidant</keyword>
<proteinExistence type="inferred from homology"/>
<dbReference type="Pfam" id="PF08534">
    <property type="entry name" value="Redoxin"/>
    <property type="match status" value="1"/>
</dbReference>
<dbReference type="SUPFAM" id="SSF52833">
    <property type="entry name" value="Thioredoxin-like"/>
    <property type="match status" value="1"/>
</dbReference>
<comment type="function">
    <text evidence="12">Thiol-specific peroxidase that catalyzes the reduction of hydrogen peroxide and organic hydroperoxides to water and alcohols, respectively. Plays a role in cell protection against oxidative stress by detoxifying peroxides.</text>
</comment>
<dbReference type="GO" id="GO:0034599">
    <property type="term" value="P:cellular response to oxidative stress"/>
    <property type="evidence" value="ECO:0007669"/>
    <property type="project" value="InterPro"/>
</dbReference>
<organism evidence="14 15">
    <name type="scientific">Malassezia caprae</name>
    <dbReference type="NCBI Taxonomy" id="1381934"/>
    <lineage>
        <taxon>Eukaryota</taxon>
        <taxon>Fungi</taxon>
        <taxon>Dikarya</taxon>
        <taxon>Basidiomycota</taxon>
        <taxon>Ustilaginomycotina</taxon>
        <taxon>Malasseziomycetes</taxon>
        <taxon>Malasseziales</taxon>
        <taxon>Malasseziaceae</taxon>
        <taxon>Malassezia</taxon>
    </lineage>
</organism>
<dbReference type="AlphaFoldDB" id="A0AAF0IVF1"/>
<evidence type="ECO:0000256" key="5">
    <source>
        <dbReference type="ARBA" id="ARBA00023157"/>
    </source>
</evidence>
<comment type="subunit">
    <text evidence="7">Homodimer; disulfide-linked, upon oxidation.</text>
</comment>
<evidence type="ECO:0000256" key="3">
    <source>
        <dbReference type="ARBA" id="ARBA00022862"/>
    </source>
</evidence>
<dbReference type="EMBL" id="CP119911">
    <property type="protein sequence ID" value="WFD19749.1"/>
    <property type="molecule type" value="Genomic_DNA"/>
</dbReference>
<dbReference type="GO" id="GO:0005739">
    <property type="term" value="C:mitochondrion"/>
    <property type="evidence" value="ECO:0007669"/>
    <property type="project" value="TreeGrafter"/>
</dbReference>
<dbReference type="InterPro" id="IPR036249">
    <property type="entry name" value="Thioredoxin-like_sf"/>
</dbReference>
<evidence type="ECO:0000256" key="1">
    <source>
        <dbReference type="ARBA" id="ARBA00010505"/>
    </source>
</evidence>